<evidence type="ECO:0000313" key="1">
    <source>
        <dbReference type="EMBL" id="EGC16407.1"/>
    </source>
</evidence>
<dbReference type="HOGENOM" id="CLU_2861785_0_0_4"/>
<evidence type="ECO:0008006" key="3">
    <source>
        <dbReference type="Google" id="ProtNLM"/>
    </source>
</evidence>
<dbReference type="Proteomes" id="UP000004088">
    <property type="component" value="Unassembled WGS sequence"/>
</dbReference>
<reference evidence="1 2" key="1">
    <citation type="submission" date="2011-01" db="EMBL/GenBank/DDBJ databases">
        <authorList>
            <person name="Muzny D."/>
            <person name="Qin X."/>
            <person name="Deng J."/>
            <person name="Jiang H."/>
            <person name="Liu Y."/>
            <person name="Qu J."/>
            <person name="Song X.-Z."/>
            <person name="Zhang L."/>
            <person name="Thornton R."/>
            <person name="Coyle M."/>
            <person name="Francisco L."/>
            <person name="Jackson L."/>
            <person name="Javaid M."/>
            <person name="Korchina V."/>
            <person name="Kovar C."/>
            <person name="Mata R."/>
            <person name="Mathew T."/>
            <person name="Ngo R."/>
            <person name="Nguyen L."/>
            <person name="Nguyen N."/>
            <person name="Okwuonu G."/>
            <person name="Ongeri F."/>
            <person name="Pham C."/>
            <person name="Simmons D."/>
            <person name="Wilczek-Boney K."/>
            <person name="Hale W."/>
            <person name="Jakkamsetti A."/>
            <person name="Pham P."/>
            <person name="Ruth R."/>
            <person name="San Lucas F."/>
            <person name="Warren J."/>
            <person name="Zhang J."/>
            <person name="Zhao Z."/>
            <person name="Zhou C."/>
            <person name="Zhu D."/>
            <person name="Lee S."/>
            <person name="Bess C."/>
            <person name="Blankenburg K."/>
            <person name="Forbes L."/>
            <person name="Fu Q."/>
            <person name="Gubbala S."/>
            <person name="Hirani K."/>
            <person name="Jayaseelan J.C."/>
            <person name="Lara F."/>
            <person name="Munidasa M."/>
            <person name="Palculict T."/>
            <person name="Patil S."/>
            <person name="Pu L.-L."/>
            <person name="Saada N."/>
            <person name="Tang L."/>
            <person name="Weissenberger G."/>
            <person name="Zhu Y."/>
            <person name="Hemphill L."/>
            <person name="Shang Y."/>
            <person name="Youmans B."/>
            <person name="Ayvaz T."/>
            <person name="Ross M."/>
            <person name="Santibanez J."/>
            <person name="Aqrawi P."/>
            <person name="Gross S."/>
            <person name="Joshi V."/>
            <person name="Fowler G."/>
            <person name="Nazareth L."/>
            <person name="Reid J."/>
            <person name="Worley K."/>
            <person name="Petrosino J."/>
            <person name="Highlander S."/>
            <person name="Gibbs R."/>
        </authorList>
    </citation>
    <scope>NUCLEOTIDE SEQUENCE [LARGE SCALE GENOMIC DNA]</scope>
    <source>
        <strain evidence="1 2">ATCC 33394</strain>
    </source>
</reference>
<evidence type="ECO:0000313" key="2">
    <source>
        <dbReference type="Proteomes" id="UP000004088"/>
    </source>
</evidence>
<name>F0F2A7_9NEIS</name>
<gene>
    <name evidence="1" type="ORF">HMPREF9098_2242</name>
</gene>
<sequence>MPARAACTRSKLWRGWFDYQVGRGKHPKQVYVMMMCKILRYAYVCLKTNKPFDAELHQKALKNG</sequence>
<dbReference type="STRING" id="888741.HMPREF9098_2242"/>
<organism evidence="1 2">
    <name type="scientific">Kingella denitrificans ATCC 33394</name>
    <dbReference type="NCBI Taxonomy" id="888741"/>
    <lineage>
        <taxon>Bacteria</taxon>
        <taxon>Pseudomonadati</taxon>
        <taxon>Pseudomonadota</taxon>
        <taxon>Betaproteobacteria</taxon>
        <taxon>Neisseriales</taxon>
        <taxon>Neisseriaceae</taxon>
        <taxon>Kingella</taxon>
    </lineage>
</organism>
<accession>F0F2A7</accession>
<dbReference type="AlphaFoldDB" id="F0F2A7"/>
<dbReference type="EMBL" id="AEWV01000042">
    <property type="protein sequence ID" value="EGC16407.1"/>
    <property type="molecule type" value="Genomic_DNA"/>
</dbReference>
<protein>
    <recommendedName>
        <fullName evidence="3">Transposase, IS116/IS110/IS902 family</fullName>
    </recommendedName>
</protein>
<keyword evidence="2" id="KW-1185">Reference proteome</keyword>
<proteinExistence type="predicted"/>
<comment type="caution">
    <text evidence="1">The sequence shown here is derived from an EMBL/GenBank/DDBJ whole genome shotgun (WGS) entry which is preliminary data.</text>
</comment>